<evidence type="ECO:0000313" key="2">
    <source>
        <dbReference type="EMBL" id="CAH0722001.1"/>
    </source>
</evidence>
<protein>
    <submittedName>
        <fullName evidence="2">Uncharacterized protein</fullName>
    </submittedName>
</protein>
<keyword evidence="3" id="KW-1185">Reference proteome</keyword>
<proteinExistence type="predicted"/>
<dbReference type="OrthoDB" id="16041at2759"/>
<evidence type="ECO:0000256" key="1">
    <source>
        <dbReference type="SAM" id="Coils"/>
    </source>
</evidence>
<dbReference type="AlphaFoldDB" id="A0A8J9UKJ8"/>
<gene>
    <name evidence="2" type="ORF">BINO364_LOCUS8026</name>
</gene>
<organism evidence="2 3">
    <name type="scientific">Brenthis ino</name>
    <name type="common">lesser marbled fritillary</name>
    <dbReference type="NCBI Taxonomy" id="405034"/>
    <lineage>
        <taxon>Eukaryota</taxon>
        <taxon>Metazoa</taxon>
        <taxon>Ecdysozoa</taxon>
        <taxon>Arthropoda</taxon>
        <taxon>Hexapoda</taxon>
        <taxon>Insecta</taxon>
        <taxon>Pterygota</taxon>
        <taxon>Neoptera</taxon>
        <taxon>Endopterygota</taxon>
        <taxon>Lepidoptera</taxon>
        <taxon>Glossata</taxon>
        <taxon>Ditrysia</taxon>
        <taxon>Papilionoidea</taxon>
        <taxon>Nymphalidae</taxon>
        <taxon>Heliconiinae</taxon>
        <taxon>Argynnini</taxon>
        <taxon>Brenthis</taxon>
    </lineage>
</organism>
<feature type="non-terminal residue" evidence="2">
    <location>
        <position position="93"/>
    </location>
</feature>
<evidence type="ECO:0000313" key="3">
    <source>
        <dbReference type="Proteomes" id="UP000838878"/>
    </source>
</evidence>
<sequence length="93" mass="10279">MEWVLVHVPPSCPGSLEDIPVLWGSGYPQPAHPSVEEKKEKTLERIISAQGKVRGEISELKDKLQLAKETISKFKEEIAKLQNNPASSILSGM</sequence>
<keyword evidence="1" id="KW-0175">Coiled coil</keyword>
<dbReference type="EMBL" id="OV170223">
    <property type="protein sequence ID" value="CAH0722001.1"/>
    <property type="molecule type" value="Genomic_DNA"/>
</dbReference>
<dbReference type="Proteomes" id="UP000838878">
    <property type="component" value="Chromosome 3"/>
</dbReference>
<accession>A0A8J9UKJ8</accession>
<name>A0A8J9UKJ8_9NEOP</name>
<feature type="coiled-coil region" evidence="1">
    <location>
        <begin position="57"/>
        <end position="84"/>
    </location>
</feature>
<reference evidence="2" key="1">
    <citation type="submission" date="2021-12" db="EMBL/GenBank/DDBJ databases">
        <authorList>
            <person name="Martin H S."/>
        </authorList>
    </citation>
    <scope>NUCLEOTIDE SEQUENCE</scope>
</reference>